<feature type="region of interest" description="Disordered" evidence="1">
    <location>
        <begin position="1"/>
        <end position="125"/>
    </location>
</feature>
<feature type="compositionally biased region" description="Polar residues" evidence="1">
    <location>
        <begin position="1"/>
        <end position="14"/>
    </location>
</feature>
<feature type="compositionally biased region" description="Basic residues" evidence="1">
    <location>
        <begin position="83"/>
        <end position="98"/>
    </location>
</feature>
<evidence type="ECO:0000313" key="2">
    <source>
        <dbReference type="EMBL" id="CAP65315.1"/>
    </source>
</evidence>
<dbReference type="EMBL" id="CU633872">
    <property type="protein sequence ID" value="CAP65315.1"/>
    <property type="molecule type" value="Genomic_DNA"/>
</dbReference>
<evidence type="ECO:0000256" key="1">
    <source>
        <dbReference type="SAM" id="MobiDB-lite"/>
    </source>
</evidence>
<protein>
    <submittedName>
        <fullName evidence="2">Podospora anserina S mat+ genomic DNA chromosome 6, supercontig 4</fullName>
    </submittedName>
</protein>
<reference evidence="2" key="1">
    <citation type="journal article" date="2008" name="Genome Biol.">
        <title>The genome sequence of the model ascomycete fungus Podospora anserina.</title>
        <authorList>
            <person name="Espagne E."/>
            <person name="Lespinet O."/>
            <person name="Malagnac F."/>
            <person name="Da Silva C."/>
            <person name="Jaillon O."/>
            <person name="Porcel B.M."/>
            <person name="Couloux A."/>
            <person name="Aury J.-M."/>
            <person name="Segurens B."/>
            <person name="Poulain J."/>
            <person name="Anthouard V."/>
            <person name="Grossetete S."/>
            <person name="Khalili H."/>
            <person name="Coppin E."/>
            <person name="Dequard-Chablat M."/>
            <person name="Picard M."/>
            <person name="Contamine V."/>
            <person name="Arnaise S."/>
            <person name="Bourdais A."/>
            <person name="Berteaux-Lecellier V."/>
            <person name="Gautheret D."/>
            <person name="de Vries R.P."/>
            <person name="Battaglia E."/>
            <person name="Coutinho P.M."/>
            <person name="Danchin E.G.J."/>
            <person name="Henrissat B."/>
            <person name="El Khoury R."/>
            <person name="Sainsard-Chanet A."/>
            <person name="Boivin A."/>
            <person name="Pinan-Lucarre B."/>
            <person name="Sellem C.H."/>
            <person name="Debuchy R."/>
            <person name="Wincker P."/>
            <person name="Weissenbach J."/>
            <person name="Silar P."/>
        </authorList>
    </citation>
    <scope>NUCLEOTIDE SEQUENCE [LARGE SCALE GENOMIC DNA]</scope>
    <source>
        <strain evidence="2">S mat+</strain>
    </source>
</reference>
<feature type="compositionally biased region" description="Polar residues" evidence="1">
    <location>
        <begin position="103"/>
        <end position="122"/>
    </location>
</feature>
<feature type="compositionally biased region" description="Pro residues" evidence="1">
    <location>
        <begin position="49"/>
        <end position="82"/>
    </location>
</feature>
<feature type="compositionally biased region" description="Acidic residues" evidence="1">
    <location>
        <begin position="296"/>
        <end position="308"/>
    </location>
</feature>
<organism evidence="2">
    <name type="scientific">Podospora anserina (strain S / ATCC MYA-4624 / DSM 980 / FGSC 10383)</name>
    <name type="common">Pleurage anserina</name>
    <dbReference type="NCBI Taxonomy" id="515849"/>
    <lineage>
        <taxon>Eukaryota</taxon>
        <taxon>Fungi</taxon>
        <taxon>Dikarya</taxon>
        <taxon>Ascomycota</taxon>
        <taxon>Pezizomycotina</taxon>
        <taxon>Sordariomycetes</taxon>
        <taxon>Sordariomycetidae</taxon>
        <taxon>Sordariales</taxon>
        <taxon>Podosporaceae</taxon>
        <taxon>Podospora</taxon>
        <taxon>Podospora anserina</taxon>
    </lineage>
</organism>
<accession>B2AMX4</accession>
<dbReference type="GeneID" id="11176244"/>
<dbReference type="VEuPathDB" id="FungiDB:PODANS_6_8290"/>
<gene>
    <name evidence="2" type="ORF">PODANS_6_8290</name>
</gene>
<reference evidence="2" key="2">
    <citation type="submission" date="2008-07" db="EMBL/GenBank/DDBJ databases">
        <authorList>
            <person name="Genoscope - CEA"/>
        </authorList>
    </citation>
    <scope>NUCLEOTIDE SEQUENCE</scope>
    <source>
        <strain evidence="2">S mat+</strain>
    </source>
</reference>
<dbReference type="AlphaFoldDB" id="B2AMX4"/>
<proteinExistence type="predicted"/>
<dbReference type="OrthoDB" id="4815524at2759"/>
<feature type="region of interest" description="Disordered" evidence="1">
    <location>
        <begin position="248"/>
        <end position="308"/>
    </location>
</feature>
<dbReference type="KEGG" id="pan:PODANS72p016"/>
<feature type="compositionally biased region" description="Low complexity" evidence="1">
    <location>
        <begin position="15"/>
        <end position="48"/>
    </location>
</feature>
<dbReference type="RefSeq" id="XP_003437231.1">
    <property type="nucleotide sequence ID" value="XM_003437183.1"/>
</dbReference>
<name>B2AMX4_PODAN</name>
<dbReference type="HOGENOM" id="CLU_903510_0_0_1"/>
<sequence length="308" mass="34291">MSLWLTNPTPTPKGNTCSSNSPTRPNSPSRITCNNNNNTLSNKSTNPFNPTPKPNPNPRLETPPAPTSKCPILPPPTRPPLPRLHHPPHRRQILRPHPRLRESSSAPPSNQQNCKKGQTNQPADKPCCLAPIRAGNSTLTACPLQRHPLTPAATKTGCPMRMKAVQEKAHPYDDKWHVVVQCAEHNHEPFTGEPGVSVPAQFRKIEPDGARWLMIMHREAHFGEKYQYVKKSDVRNMLAKMKREEERKAAQLAAQQGLPSNVPYTIIPQQHQPPPPPPVSVQQMPALPEGMHVPDPDLESDDDEVENL</sequence>
<feature type="compositionally biased region" description="Polar residues" evidence="1">
    <location>
        <begin position="253"/>
        <end position="263"/>
    </location>
</feature>